<dbReference type="RefSeq" id="WP_144352069.1">
    <property type="nucleotide sequence ID" value="NZ_CP036259.1"/>
</dbReference>
<evidence type="ECO:0000256" key="5">
    <source>
        <dbReference type="ARBA" id="ARBA00022840"/>
    </source>
</evidence>
<comment type="subcellular location">
    <subcellularLocation>
        <location evidence="1">Cell membrane</location>
        <topology evidence="1">Multi-pass membrane protein</topology>
    </subcellularLocation>
</comment>
<dbReference type="CDD" id="cd03223">
    <property type="entry name" value="ABCD_peroxisomal_ALDP"/>
    <property type="match status" value="1"/>
</dbReference>
<dbReference type="Proteomes" id="UP000320776">
    <property type="component" value="Chromosome"/>
</dbReference>
<evidence type="ECO:0000256" key="4">
    <source>
        <dbReference type="ARBA" id="ARBA00022741"/>
    </source>
</evidence>
<evidence type="ECO:0000313" key="12">
    <source>
        <dbReference type="Proteomes" id="UP000320776"/>
    </source>
</evidence>
<dbReference type="GO" id="GO:0005524">
    <property type="term" value="F:ATP binding"/>
    <property type="evidence" value="ECO:0007669"/>
    <property type="project" value="UniProtKB-KW"/>
</dbReference>
<keyword evidence="7 8" id="KW-0472">Membrane</keyword>
<dbReference type="Gene3D" id="1.20.1560.10">
    <property type="entry name" value="ABC transporter type 1, transmembrane domain"/>
    <property type="match status" value="1"/>
</dbReference>
<dbReference type="PROSITE" id="PS50929">
    <property type="entry name" value="ABC_TM1F"/>
    <property type="match status" value="1"/>
</dbReference>
<keyword evidence="2" id="KW-0813">Transport</keyword>
<reference evidence="11 12" key="1">
    <citation type="submission" date="2019-02" db="EMBL/GenBank/DDBJ databases">
        <title>Closed genome of Sporomusa termitida DSM 4440.</title>
        <authorList>
            <person name="Poehlein A."/>
            <person name="Daniel R."/>
        </authorList>
    </citation>
    <scope>NUCLEOTIDE SEQUENCE [LARGE SCALE GENOMIC DNA]</scope>
    <source>
        <strain evidence="11 12">DSM 4440</strain>
    </source>
</reference>
<evidence type="ECO:0000256" key="3">
    <source>
        <dbReference type="ARBA" id="ARBA00022692"/>
    </source>
</evidence>
<dbReference type="GO" id="GO:0005886">
    <property type="term" value="C:plasma membrane"/>
    <property type="evidence" value="ECO:0007669"/>
    <property type="project" value="UniProtKB-SubCell"/>
</dbReference>
<gene>
    <name evidence="11" type="primary">yddA</name>
    <name evidence="11" type="ORF">SPTER_41370</name>
</gene>
<evidence type="ECO:0000256" key="2">
    <source>
        <dbReference type="ARBA" id="ARBA00022448"/>
    </source>
</evidence>
<feature type="domain" description="ABC transmembrane type-1" evidence="10">
    <location>
        <begin position="87"/>
        <end position="328"/>
    </location>
</feature>
<dbReference type="EMBL" id="CP036259">
    <property type="protein sequence ID" value="QDR82707.1"/>
    <property type="molecule type" value="Genomic_DNA"/>
</dbReference>
<dbReference type="Pfam" id="PF06472">
    <property type="entry name" value="ABC_membrane_2"/>
    <property type="match status" value="1"/>
</dbReference>
<proteinExistence type="predicted"/>
<dbReference type="GO" id="GO:0016887">
    <property type="term" value="F:ATP hydrolysis activity"/>
    <property type="evidence" value="ECO:0007669"/>
    <property type="project" value="InterPro"/>
</dbReference>
<feature type="transmembrane region" description="Helical" evidence="8">
    <location>
        <begin position="184"/>
        <end position="208"/>
    </location>
</feature>
<keyword evidence="3 8" id="KW-0812">Transmembrane</keyword>
<feature type="transmembrane region" description="Helical" evidence="8">
    <location>
        <begin position="269"/>
        <end position="287"/>
    </location>
</feature>
<feature type="transmembrane region" description="Helical" evidence="8">
    <location>
        <begin position="26"/>
        <end position="48"/>
    </location>
</feature>
<dbReference type="OrthoDB" id="95687at2"/>
<dbReference type="PANTHER" id="PTHR11384:SF59">
    <property type="entry name" value="LYSOSOMAL COBALAMIN TRANSPORTER ABCD4"/>
    <property type="match status" value="1"/>
</dbReference>
<organism evidence="11 12">
    <name type="scientific">Sporomusa termitida</name>
    <dbReference type="NCBI Taxonomy" id="2377"/>
    <lineage>
        <taxon>Bacteria</taxon>
        <taxon>Bacillati</taxon>
        <taxon>Bacillota</taxon>
        <taxon>Negativicutes</taxon>
        <taxon>Selenomonadales</taxon>
        <taxon>Sporomusaceae</taxon>
        <taxon>Sporomusa</taxon>
    </lineage>
</organism>
<dbReference type="Gene3D" id="3.40.50.300">
    <property type="entry name" value="P-loop containing nucleotide triphosphate hydrolases"/>
    <property type="match status" value="1"/>
</dbReference>
<dbReference type="SUPFAM" id="SSF90123">
    <property type="entry name" value="ABC transporter transmembrane region"/>
    <property type="match status" value="1"/>
</dbReference>
<sequence length="573" mass="65409">MLNFFRQAWKISRGFWQSEEKWSARLLAASVIALQMLNVYVMVKYNVWQNQFYSTIQELDSAKFFQLFLYWPVFTLIFLVVDVNKLYLQQMLEVRWRTWLTNHYLQAWLSKRTYYLLQILDYDTDNPDQRISEDVRLFVSYVLELSFGLFRSTLTLASFIVVLWNLSGIIDLTVGPYVLSIHGYMVWVAIIYAVAGSWLTAVVGNSLIKLNFVQQRYEADFRFSLIRLRENGEGIAFYNGEQREQANFSNRFQLIIENFQALMSGQRRLSYVTLLHWRLSFLLPYLISAPRIFEGKMQLGGLFQTATAFTQVEQSLSFFIDKFYSMNEASLAQLQAVLKRLSSFAEHIDNLHATASGNSIAITAAPGGLLGVACLDIKLPTGELLLKNLELQVQPGDRLLITGASGSGKSTLMKTLAGIWPFGQGNIHIPAGESMLFLPQKPYLPLGTLREILAYPAAADLFAEEKLCEIMIMCKLGEFIDCLNEDGNWSQILSLGEQQRIAFARAILQRPQWLFLDEATSALDEETEMAMHRLLHEQLPGATIISVGHRSTLMEYHHRTLNITEAGSWKLSA</sequence>
<name>A0A517DZC0_9FIRM</name>
<dbReference type="InterPro" id="IPR036640">
    <property type="entry name" value="ABC1_TM_sf"/>
</dbReference>
<dbReference type="InterPro" id="IPR017871">
    <property type="entry name" value="ABC_transporter-like_CS"/>
</dbReference>
<feature type="transmembrane region" description="Helical" evidence="8">
    <location>
        <begin position="68"/>
        <end position="88"/>
    </location>
</feature>
<evidence type="ECO:0000256" key="6">
    <source>
        <dbReference type="ARBA" id="ARBA00022989"/>
    </source>
</evidence>
<evidence type="ECO:0000259" key="10">
    <source>
        <dbReference type="PROSITE" id="PS50929"/>
    </source>
</evidence>
<feature type="transmembrane region" description="Helical" evidence="8">
    <location>
        <begin position="138"/>
        <end position="164"/>
    </location>
</feature>
<dbReference type="AlphaFoldDB" id="A0A517DZC0"/>
<keyword evidence="5 11" id="KW-0067">ATP-binding</keyword>
<dbReference type="PROSITE" id="PS50893">
    <property type="entry name" value="ABC_TRANSPORTER_2"/>
    <property type="match status" value="1"/>
</dbReference>
<evidence type="ECO:0000256" key="7">
    <source>
        <dbReference type="ARBA" id="ARBA00023136"/>
    </source>
</evidence>
<dbReference type="GO" id="GO:0140359">
    <property type="term" value="F:ABC-type transporter activity"/>
    <property type="evidence" value="ECO:0007669"/>
    <property type="project" value="InterPro"/>
</dbReference>
<evidence type="ECO:0000256" key="8">
    <source>
        <dbReference type="SAM" id="Phobius"/>
    </source>
</evidence>
<dbReference type="SUPFAM" id="SSF52540">
    <property type="entry name" value="P-loop containing nucleoside triphosphate hydrolases"/>
    <property type="match status" value="1"/>
</dbReference>
<evidence type="ECO:0000259" key="9">
    <source>
        <dbReference type="PROSITE" id="PS50893"/>
    </source>
</evidence>
<keyword evidence="6 8" id="KW-1133">Transmembrane helix</keyword>
<evidence type="ECO:0000313" key="11">
    <source>
        <dbReference type="EMBL" id="QDR82707.1"/>
    </source>
</evidence>
<keyword evidence="4" id="KW-0547">Nucleotide-binding</keyword>
<dbReference type="SMART" id="SM00382">
    <property type="entry name" value="AAA"/>
    <property type="match status" value="1"/>
</dbReference>
<dbReference type="PROSITE" id="PS00211">
    <property type="entry name" value="ABC_TRANSPORTER_1"/>
    <property type="match status" value="1"/>
</dbReference>
<dbReference type="InterPro" id="IPR050835">
    <property type="entry name" value="ABC_transporter_sub-D"/>
</dbReference>
<keyword evidence="12" id="KW-1185">Reference proteome</keyword>
<dbReference type="InterPro" id="IPR003439">
    <property type="entry name" value="ABC_transporter-like_ATP-bd"/>
</dbReference>
<evidence type="ECO:0000256" key="1">
    <source>
        <dbReference type="ARBA" id="ARBA00004651"/>
    </source>
</evidence>
<dbReference type="InterPro" id="IPR011527">
    <property type="entry name" value="ABC1_TM_dom"/>
</dbReference>
<accession>A0A517DZC0</accession>
<dbReference type="KEGG" id="sted:SPTER_41370"/>
<feature type="domain" description="ABC transporter" evidence="9">
    <location>
        <begin position="370"/>
        <end position="573"/>
    </location>
</feature>
<dbReference type="InterPro" id="IPR027417">
    <property type="entry name" value="P-loop_NTPase"/>
</dbReference>
<dbReference type="InterPro" id="IPR003593">
    <property type="entry name" value="AAA+_ATPase"/>
</dbReference>
<dbReference type="Pfam" id="PF00005">
    <property type="entry name" value="ABC_tran"/>
    <property type="match status" value="1"/>
</dbReference>
<dbReference type="PANTHER" id="PTHR11384">
    <property type="entry name" value="ATP-BINDING CASSETTE, SUB-FAMILY D MEMBER"/>
    <property type="match status" value="1"/>
</dbReference>
<protein>
    <submittedName>
        <fullName evidence="11">Inner membrane ABC transporter ATP-binding protein YddA</fullName>
    </submittedName>
</protein>